<dbReference type="EMBL" id="LR593887">
    <property type="protein sequence ID" value="VTR98883.1"/>
    <property type="molecule type" value="Genomic_DNA"/>
</dbReference>
<accession>A0A6C2YJ68</accession>
<dbReference type="PANTHER" id="PTHR11103:SF18">
    <property type="entry name" value="SLR1189 PROTEIN"/>
    <property type="match status" value="1"/>
</dbReference>
<dbReference type="GO" id="GO:0008270">
    <property type="term" value="F:zinc ion binding"/>
    <property type="evidence" value="ECO:0007669"/>
    <property type="project" value="InterPro"/>
</dbReference>
<evidence type="ECO:0000313" key="5">
    <source>
        <dbReference type="Proteomes" id="UP000464378"/>
    </source>
</evidence>
<reference evidence="4" key="1">
    <citation type="submission" date="2019-04" db="EMBL/GenBank/DDBJ databases">
        <authorList>
            <consortium name="Science for Life Laboratories"/>
        </authorList>
    </citation>
    <scope>NUCLEOTIDE SEQUENCE</scope>
    <source>
        <strain evidence="4">MBLW1</strain>
    </source>
</reference>
<keyword evidence="2 4" id="KW-0808">Transferase</keyword>
<dbReference type="GO" id="GO:0032259">
    <property type="term" value="P:methylation"/>
    <property type="evidence" value="ECO:0007669"/>
    <property type="project" value="UniProtKB-KW"/>
</dbReference>
<protein>
    <recommendedName>
        <fullName evidence="3">Hcy-binding domain-containing protein</fullName>
    </recommendedName>
</protein>
<dbReference type="KEGG" id="tim:GMBLW1_23620"/>
<dbReference type="EMBL" id="LR586016">
    <property type="protein sequence ID" value="VIP01598.1"/>
    <property type="molecule type" value="Genomic_DNA"/>
</dbReference>
<dbReference type="Pfam" id="PF02574">
    <property type="entry name" value="S-methyl_trans"/>
    <property type="match status" value="1"/>
</dbReference>
<gene>
    <name evidence="4" type="ORF">GMBLW1_23620</name>
</gene>
<keyword evidence="1 4" id="KW-0489">Methyltransferase</keyword>
<organism evidence="4">
    <name type="scientific">Tuwongella immobilis</name>
    <dbReference type="NCBI Taxonomy" id="692036"/>
    <lineage>
        <taxon>Bacteria</taxon>
        <taxon>Pseudomonadati</taxon>
        <taxon>Planctomycetota</taxon>
        <taxon>Planctomycetia</taxon>
        <taxon>Gemmatales</taxon>
        <taxon>Gemmataceae</taxon>
        <taxon>Tuwongella</taxon>
    </lineage>
</organism>
<dbReference type="FunCoup" id="A0A6C2YJ68">
    <property type="interactions" value="228"/>
</dbReference>
<name>A0A6C2YJ68_9BACT</name>
<evidence type="ECO:0000256" key="2">
    <source>
        <dbReference type="ARBA" id="ARBA00022679"/>
    </source>
</evidence>
<evidence type="ECO:0000259" key="3">
    <source>
        <dbReference type="Pfam" id="PF02574"/>
    </source>
</evidence>
<evidence type="ECO:0000256" key="1">
    <source>
        <dbReference type="ARBA" id="ARBA00022603"/>
    </source>
</evidence>
<dbReference type="Proteomes" id="UP000464378">
    <property type="component" value="Chromosome"/>
</dbReference>
<evidence type="ECO:0000313" key="4">
    <source>
        <dbReference type="EMBL" id="VIP01598.1"/>
    </source>
</evidence>
<dbReference type="PANTHER" id="PTHR11103">
    <property type="entry name" value="SLR1189 PROTEIN"/>
    <property type="match status" value="1"/>
</dbReference>
<dbReference type="SUPFAM" id="SSF82282">
    <property type="entry name" value="Homocysteine S-methyltransferase"/>
    <property type="match status" value="1"/>
</dbReference>
<keyword evidence="5" id="KW-1185">Reference proteome</keyword>
<dbReference type="InParanoid" id="A0A6C2YJ68"/>
<feature type="domain" description="Hcy-binding" evidence="3">
    <location>
        <begin position="20"/>
        <end position="251"/>
    </location>
</feature>
<dbReference type="InterPro" id="IPR036589">
    <property type="entry name" value="HCY_dom_sf"/>
</dbReference>
<sequence>MGTAVIDATGCRPEAVGETIDSHPEIVRAIHTAHRQAGAECLLTATFHLAAQIGGSSWRNSNWYQQIRQSIECAQAAGSSQIVLAFGPIGELPDSPADWLDALPPTDALLFETLTMREHLENALQLIATDRPTWISASFRKRDDGRIETWDGLSPAQVAQMATASGVAAIGTNCGFEIDAPAMCEIVRQYREQTDRPILARLNAGSPSWTEGGWWYPLSPQGFAKAVLQLREAGADSVGGCCGVTAQHLTIARKWAT</sequence>
<dbReference type="GO" id="GO:0009086">
    <property type="term" value="P:methionine biosynthetic process"/>
    <property type="evidence" value="ECO:0007669"/>
    <property type="project" value="InterPro"/>
</dbReference>
<dbReference type="RefSeq" id="WP_162656781.1">
    <property type="nucleotide sequence ID" value="NZ_LR593887.1"/>
</dbReference>
<dbReference type="GO" id="GO:0008168">
    <property type="term" value="F:methyltransferase activity"/>
    <property type="evidence" value="ECO:0007669"/>
    <property type="project" value="UniProtKB-KW"/>
</dbReference>
<dbReference type="AlphaFoldDB" id="A0A6C2YJ68"/>
<dbReference type="Gene3D" id="3.20.20.330">
    <property type="entry name" value="Homocysteine-binding-like domain"/>
    <property type="match status" value="1"/>
</dbReference>
<dbReference type="InterPro" id="IPR003726">
    <property type="entry name" value="HCY_dom"/>
</dbReference>
<proteinExistence type="predicted"/>